<dbReference type="Gene3D" id="1.25.40.10">
    <property type="entry name" value="Tetratricopeptide repeat domain"/>
    <property type="match status" value="6"/>
</dbReference>
<feature type="repeat" description="PPR" evidence="6">
    <location>
        <begin position="717"/>
        <end position="751"/>
    </location>
</feature>
<dbReference type="Pfam" id="PF13041">
    <property type="entry name" value="PPR_2"/>
    <property type="match status" value="4"/>
</dbReference>
<reference evidence="9" key="1">
    <citation type="submission" date="2020-03" db="EMBL/GenBank/DDBJ databases">
        <title>A high-quality chromosome-level genome assembly of a woody plant with both climbing and erect habits, Rhamnella rubrinervis.</title>
        <authorList>
            <person name="Lu Z."/>
            <person name="Yang Y."/>
            <person name="Zhu X."/>
            <person name="Sun Y."/>
        </authorList>
    </citation>
    <scope>NUCLEOTIDE SEQUENCE</scope>
    <source>
        <strain evidence="9">BYM</strain>
        <tissue evidence="9">Leaf</tissue>
    </source>
</reference>
<organism evidence="9 10">
    <name type="scientific">Rhamnella rubrinervis</name>
    <dbReference type="NCBI Taxonomy" id="2594499"/>
    <lineage>
        <taxon>Eukaryota</taxon>
        <taxon>Viridiplantae</taxon>
        <taxon>Streptophyta</taxon>
        <taxon>Embryophyta</taxon>
        <taxon>Tracheophyta</taxon>
        <taxon>Spermatophyta</taxon>
        <taxon>Magnoliopsida</taxon>
        <taxon>eudicotyledons</taxon>
        <taxon>Gunneridae</taxon>
        <taxon>Pentapetalae</taxon>
        <taxon>rosids</taxon>
        <taxon>fabids</taxon>
        <taxon>Rosales</taxon>
        <taxon>Rhamnaceae</taxon>
        <taxon>rhamnoid group</taxon>
        <taxon>Rhamneae</taxon>
        <taxon>Rhamnella</taxon>
    </lineage>
</organism>
<keyword evidence="2" id="KW-0677">Repeat</keyword>
<gene>
    <name evidence="9" type="ORF">FNV43_RR25564</name>
</gene>
<comment type="similarity">
    <text evidence="1">Belongs to the eukaryotic ribosomal protein eS17 family.</text>
</comment>
<dbReference type="GO" id="GO:1901259">
    <property type="term" value="P:chloroplast rRNA processing"/>
    <property type="evidence" value="ECO:0007669"/>
    <property type="project" value="TreeGrafter"/>
</dbReference>
<keyword evidence="5" id="KW-0694">RNA-binding</keyword>
<feature type="repeat" description="PPR" evidence="6">
    <location>
        <begin position="857"/>
        <end position="891"/>
    </location>
</feature>
<dbReference type="InterPro" id="IPR000504">
    <property type="entry name" value="RRM_dom"/>
</dbReference>
<evidence type="ECO:0000256" key="6">
    <source>
        <dbReference type="PROSITE-ProRule" id="PRU00708"/>
    </source>
</evidence>
<dbReference type="InterPro" id="IPR033443">
    <property type="entry name" value="PROP1-like_PPR_dom"/>
</dbReference>
<evidence type="ECO:0000313" key="10">
    <source>
        <dbReference type="Proteomes" id="UP000796880"/>
    </source>
</evidence>
<dbReference type="Pfam" id="PF00076">
    <property type="entry name" value="RRM_1"/>
    <property type="match status" value="1"/>
</dbReference>
<dbReference type="InterPro" id="IPR018273">
    <property type="entry name" value="Ribosomal_eS17_CS"/>
</dbReference>
<feature type="compositionally biased region" description="Low complexity" evidence="7">
    <location>
        <begin position="242"/>
        <end position="255"/>
    </location>
</feature>
<feature type="region of interest" description="Disordered" evidence="7">
    <location>
        <begin position="1206"/>
        <end position="1230"/>
    </location>
</feature>
<dbReference type="InterPro" id="IPR035979">
    <property type="entry name" value="RBD_domain_sf"/>
</dbReference>
<dbReference type="GO" id="GO:0006412">
    <property type="term" value="P:translation"/>
    <property type="evidence" value="ECO:0007669"/>
    <property type="project" value="InterPro"/>
</dbReference>
<dbReference type="GO" id="GO:0009570">
    <property type="term" value="C:chloroplast stroma"/>
    <property type="evidence" value="ECO:0007669"/>
    <property type="project" value="TreeGrafter"/>
</dbReference>
<dbReference type="SUPFAM" id="SSF81901">
    <property type="entry name" value="HCP-like"/>
    <property type="match status" value="1"/>
</dbReference>
<feature type="repeat" description="PPR" evidence="6">
    <location>
        <begin position="822"/>
        <end position="856"/>
    </location>
</feature>
<comment type="caution">
    <text evidence="9">The sequence shown here is derived from an EMBL/GenBank/DDBJ whole genome shotgun (WGS) entry which is preliminary data.</text>
</comment>
<feature type="domain" description="RRM" evidence="8">
    <location>
        <begin position="329"/>
        <end position="410"/>
    </location>
</feature>
<feature type="repeat" description="PPR" evidence="6">
    <location>
        <begin position="542"/>
        <end position="576"/>
    </location>
</feature>
<dbReference type="OrthoDB" id="185373at2759"/>
<evidence type="ECO:0000256" key="7">
    <source>
        <dbReference type="SAM" id="MobiDB-lite"/>
    </source>
</evidence>
<feature type="repeat" description="PPR" evidence="6">
    <location>
        <begin position="892"/>
        <end position="926"/>
    </location>
</feature>
<feature type="repeat" description="PPR" evidence="6">
    <location>
        <begin position="612"/>
        <end position="646"/>
    </location>
</feature>
<dbReference type="SUPFAM" id="SSF48452">
    <property type="entry name" value="TPR-like"/>
    <property type="match status" value="1"/>
</dbReference>
<dbReference type="InterPro" id="IPR036401">
    <property type="entry name" value="Ribosomal_eS17_sf"/>
</dbReference>
<keyword evidence="4" id="KW-0687">Ribonucleoprotein</keyword>
<feature type="repeat" description="PPR" evidence="6">
    <location>
        <begin position="472"/>
        <end position="506"/>
    </location>
</feature>
<evidence type="ECO:0000256" key="5">
    <source>
        <dbReference type="PROSITE-ProRule" id="PRU00176"/>
    </source>
</evidence>
<evidence type="ECO:0000256" key="3">
    <source>
        <dbReference type="ARBA" id="ARBA00022980"/>
    </source>
</evidence>
<dbReference type="GO" id="GO:0005840">
    <property type="term" value="C:ribosome"/>
    <property type="evidence" value="ECO:0007669"/>
    <property type="project" value="UniProtKB-KW"/>
</dbReference>
<dbReference type="CDD" id="cd01855">
    <property type="entry name" value="YqeH"/>
    <property type="match status" value="1"/>
</dbReference>
<dbReference type="Pfam" id="PF01535">
    <property type="entry name" value="PPR"/>
    <property type="match status" value="3"/>
</dbReference>
<feature type="region of interest" description="Disordered" evidence="7">
    <location>
        <begin position="217"/>
        <end position="262"/>
    </location>
</feature>
<feature type="compositionally biased region" description="Acidic residues" evidence="7">
    <location>
        <begin position="301"/>
        <end position="314"/>
    </location>
</feature>
<dbReference type="Gene3D" id="3.30.70.330">
    <property type="match status" value="1"/>
</dbReference>
<dbReference type="InterPro" id="IPR001210">
    <property type="entry name" value="Ribosomal_eS17"/>
</dbReference>
<dbReference type="SUPFAM" id="SSF116820">
    <property type="entry name" value="Rps17e-like"/>
    <property type="match status" value="1"/>
</dbReference>
<dbReference type="Pfam" id="PF00833">
    <property type="entry name" value="Ribosomal_S17e"/>
    <property type="match status" value="1"/>
</dbReference>
<dbReference type="InterPro" id="IPR048422">
    <property type="entry name" value="NOA1/YqeH-like_C"/>
</dbReference>
<accession>A0A8K0DTE0</accession>
<dbReference type="GO" id="GO:0005739">
    <property type="term" value="C:mitochondrion"/>
    <property type="evidence" value="ECO:0007669"/>
    <property type="project" value="TreeGrafter"/>
</dbReference>
<keyword evidence="10" id="KW-1185">Reference proteome</keyword>
<dbReference type="InterPro" id="IPR050896">
    <property type="entry name" value="Mito_lipid_metab_GTPase"/>
</dbReference>
<dbReference type="EMBL" id="VOIH02000011">
    <property type="protein sequence ID" value="KAF3434461.1"/>
    <property type="molecule type" value="Genomic_DNA"/>
</dbReference>
<dbReference type="PROSITE" id="PS50102">
    <property type="entry name" value="RRM"/>
    <property type="match status" value="1"/>
</dbReference>
<dbReference type="HAMAP" id="MF_00511">
    <property type="entry name" value="Ribosomal_eS17"/>
    <property type="match status" value="1"/>
</dbReference>
<dbReference type="Pfam" id="PF01926">
    <property type="entry name" value="MMR_HSR1"/>
    <property type="match status" value="1"/>
</dbReference>
<feature type="compositionally biased region" description="Acidic residues" evidence="7">
    <location>
        <begin position="1266"/>
        <end position="1285"/>
    </location>
</feature>
<dbReference type="NCBIfam" id="TIGR00756">
    <property type="entry name" value="PPR"/>
    <property type="match status" value="15"/>
</dbReference>
<feature type="repeat" description="PPR" evidence="6">
    <location>
        <begin position="647"/>
        <end position="681"/>
    </location>
</feature>
<dbReference type="SMART" id="SM00360">
    <property type="entry name" value="RRM"/>
    <property type="match status" value="1"/>
</dbReference>
<protein>
    <recommendedName>
        <fullName evidence="8">RRM domain-containing protein</fullName>
    </recommendedName>
</protein>
<dbReference type="GO" id="GO:0003735">
    <property type="term" value="F:structural constituent of ribosome"/>
    <property type="evidence" value="ECO:0007669"/>
    <property type="project" value="InterPro"/>
</dbReference>
<dbReference type="SUPFAM" id="SSF54928">
    <property type="entry name" value="RNA-binding domain, RBD"/>
    <property type="match status" value="1"/>
</dbReference>
<dbReference type="PANTHER" id="PTHR46434">
    <property type="entry name" value="GENETIC INTERACTOR OF PROHIBITINS 3, MITOCHONDRIAL"/>
    <property type="match status" value="1"/>
</dbReference>
<dbReference type="GO" id="GO:1990904">
    <property type="term" value="C:ribonucleoprotein complex"/>
    <property type="evidence" value="ECO:0007669"/>
    <property type="project" value="UniProtKB-KW"/>
</dbReference>
<name>A0A8K0DTE0_9ROSA</name>
<evidence type="ECO:0000259" key="8">
    <source>
        <dbReference type="PROSITE" id="PS50102"/>
    </source>
</evidence>
<dbReference type="InterPro" id="IPR012677">
    <property type="entry name" value="Nucleotide-bd_a/b_plait_sf"/>
</dbReference>
<dbReference type="PROSITE" id="PS00712">
    <property type="entry name" value="RIBOSOMAL_S17E"/>
    <property type="match status" value="1"/>
</dbReference>
<feature type="repeat" description="PPR" evidence="6">
    <location>
        <begin position="507"/>
        <end position="541"/>
    </location>
</feature>
<dbReference type="Pfam" id="PF21516">
    <property type="entry name" value="YqeH-like_C"/>
    <property type="match status" value="1"/>
</dbReference>
<dbReference type="Proteomes" id="UP000796880">
    <property type="component" value="Unassembled WGS sequence"/>
</dbReference>
<proteinExistence type="inferred from homology"/>
<dbReference type="PANTHER" id="PTHR46434:SF3">
    <property type="entry name" value="GTP-BINDING PROTEIN BRASSINAZOLE INSENSITIVE PALE GREEN 2, CHLOROPLASTIC"/>
    <property type="match status" value="1"/>
</dbReference>
<sequence>MGRVRTKTVKKSSRQVIERYYSRMTLDFHTNKKVLEEVAIIPSKRLRNKIAGFSTHLMKRIQKGPVRGISLKLQEEERERRMDFVPDESAIKVDAIKVDKETLDMLAALGMSDMPGVSEGEVQTMVSTQGFGRGPGAPRSYFGHLGFVIVMEGQCRPVSFDLLSKSSTVYILAFCYRRRGGMETSFTTPHYANSSIPFSTSIVSGKHHSGISPTTTVITFSLKPTPPTPPGSGKLERPRTLKSSSSPKSTPKTPSNPLKGLVNSTRIANQPANGTKDVHFVTNKLWLTSKLSPPPPPPPETVEETGGDVDDNQVEENSGPPRNEFRQEGKIFVGNLPNWVKKNEVSDFFRQFGPIKNVILIKAHNSTQTNAHYGFVLFGGSTADKSAMKAVEFDGVEFHGRVLTVKLDDGRRLKEKMEVRARWVEGYDEVEHPSKWHEERESSRKDFKKILETEPENWQAVVQSFERIKKPSRREYGLMVKYYARRGDMHHARETFERMRARGIEPTSHVYTSLIHAYANGRDMEEAMSCIRKMQEEGIERSLVTYSVIVGGYAKTNNPEAADRWFKEAKKRHTTLNAIIYGNIIYAHCQTCNMDRAEALVREMEEAGIDAPIDIYHTMMDGYMMIGNEDKCLVVFDRLKECGFTPSVISYGCLINLYTKIGKVSKALEVSKMMKSAGIKHNKKTYSMLINGFLKLKDWANAFAIFEDLIKDGLKPDVVLYNNIISAFCGMGNMDRAVCTVKEMQRARHRPTTRTFMPIIHGFARAGEMRRALEIFDMMRMSGCIPTVHTYNALILCLVEKRQMEKAVEILDEMTVAGISPNEHTYTNIMHGYASLGDTGKAFEYFTKLRNEGLEIDVYTYEALLKACCKSGRMQSALAVTKEMSARKIPRNTFVYNILIDGWARRGDVWEAADLMQQMKQEGVHPDIHTYTSFINACCRAGDMQRATNAIHEMEAYGVKPNIKTYTTLIHGWARASLPEKALKCFDEMKVAGLKPDKAVYHCLMTSLLSRAIVAEAYVYSGVLSICREMLEAGYTFDMGTAVHWSKCLRKMERCGGELTEALQKTFPPDWNLSHNLVANCDTDNDDEIDICSDDDQLYFAAASIPSSAIRFTLKPLLWQSVPQRIEERTVKYNFTATVFPALLVTMAIVLSTATLFSLKLPNSVCITAYRTTPPSLFTGFRAENNKHNKKVLFVRCAAKNQPTIQPTQKIPGKISPRKGRGIRNGRDEDESYEPICPGCGVFMQDKDPNVPGYYIKREVAVTELSDSEEDAEGVFEEFDDEQEKELEREGYVGEIEDKYEGSEKEEGYLGMGNEFDWDSDEWEAKLMEEEENDLEWDGFAPAGVGYGNIKEETLEKAKKKKVSKAEKKRMSREAQKEKEVAIVCARCHSLRNYGQVKNQAAENLIPDFDFDRLIATRLAKQTGNGNATVVLMVVDCVDFDGSFPMRAAKSLFKTIEESRNDPRLSKKLPKLVLVATKVDLLPSQVSPARLDRWVRHRARARGAPKLSGVYLVSAHKDLGVRNLLSFIKELAGPRGNVWVIGAQNAGKSTLINAFTKKVGAKVSKLTEAPVPGTTLGILRVGGILPAKAKLFDTPGLLHPYLVSMRLNRNEQKMVEIRKELRPRTYRMKVGQAIHVGGLMRLDLVQASVETIYVTIWASPNVSLHMGKTENAEETWRKHVGVRLQPPIGAERASEMGRWEEREVKVSGASWDVNSIDIAVAGLGWLSLGLKGEATLTLWTFDGIEITLREPLVLDRAPSLERPGFWLPKAVSDAIGNQTKLEAQSKKLREENAKSLLEVSA</sequence>
<feature type="region of interest" description="Disordered" evidence="7">
    <location>
        <begin position="287"/>
        <end position="325"/>
    </location>
</feature>
<evidence type="ECO:0000256" key="4">
    <source>
        <dbReference type="ARBA" id="ARBA00023274"/>
    </source>
</evidence>
<feature type="repeat" description="PPR" evidence="6">
    <location>
        <begin position="787"/>
        <end position="821"/>
    </location>
</feature>
<dbReference type="GO" id="GO:0009742">
    <property type="term" value="P:brassinosteroid mediated signaling pathway"/>
    <property type="evidence" value="ECO:0007669"/>
    <property type="project" value="TreeGrafter"/>
</dbReference>
<dbReference type="Gene3D" id="1.10.60.20">
    <property type="entry name" value="Ribosomal protein S17e-like"/>
    <property type="match status" value="1"/>
</dbReference>
<feature type="repeat" description="PPR" evidence="6">
    <location>
        <begin position="682"/>
        <end position="716"/>
    </location>
</feature>
<dbReference type="Gene3D" id="3.40.50.300">
    <property type="entry name" value="P-loop containing nucleotide triphosphate hydrolases"/>
    <property type="match status" value="1"/>
</dbReference>
<dbReference type="InterPro" id="IPR006073">
    <property type="entry name" value="GTP-bd"/>
</dbReference>
<dbReference type="InterPro" id="IPR011990">
    <property type="entry name" value="TPR-like_helical_dom_sf"/>
</dbReference>
<dbReference type="GO" id="GO:0003729">
    <property type="term" value="F:mRNA binding"/>
    <property type="evidence" value="ECO:0007669"/>
    <property type="project" value="UniProtKB-ARBA"/>
</dbReference>
<dbReference type="Pfam" id="PF17177">
    <property type="entry name" value="PPR_long"/>
    <property type="match status" value="1"/>
</dbReference>
<feature type="repeat" description="PPR" evidence="6">
    <location>
        <begin position="577"/>
        <end position="611"/>
    </location>
</feature>
<dbReference type="SUPFAM" id="SSF52540">
    <property type="entry name" value="P-loop containing nucleoside triphosphate hydrolases"/>
    <property type="match status" value="1"/>
</dbReference>
<evidence type="ECO:0000313" key="9">
    <source>
        <dbReference type="EMBL" id="KAF3434461.1"/>
    </source>
</evidence>
<evidence type="ECO:0000256" key="1">
    <source>
        <dbReference type="ARBA" id="ARBA00010444"/>
    </source>
</evidence>
<feature type="repeat" description="PPR" evidence="6">
    <location>
        <begin position="752"/>
        <end position="786"/>
    </location>
</feature>
<feature type="region of interest" description="Disordered" evidence="7">
    <location>
        <begin position="1266"/>
        <end position="1287"/>
    </location>
</feature>
<dbReference type="GO" id="GO:0005525">
    <property type="term" value="F:GTP binding"/>
    <property type="evidence" value="ECO:0007669"/>
    <property type="project" value="InterPro"/>
</dbReference>
<evidence type="ECO:0000256" key="2">
    <source>
        <dbReference type="ARBA" id="ARBA00022737"/>
    </source>
</evidence>
<dbReference type="PROSITE" id="PS51375">
    <property type="entry name" value="PPR"/>
    <property type="match status" value="15"/>
</dbReference>
<dbReference type="FunFam" id="1.10.60.20:FF:000001">
    <property type="entry name" value="40S ribosomal protein S17"/>
    <property type="match status" value="1"/>
</dbReference>
<feature type="repeat" description="PPR" evidence="6">
    <location>
        <begin position="927"/>
        <end position="961"/>
    </location>
</feature>
<keyword evidence="3" id="KW-0689">Ribosomal protein</keyword>
<dbReference type="InterPro" id="IPR027417">
    <property type="entry name" value="P-loop_NTPase"/>
</dbReference>
<feature type="repeat" description="PPR" evidence="6">
    <location>
        <begin position="962"/>
        <end position="996"/>
    </location>
</feature>
<dbReference type="InterPro" id="IPR002885">
    <property type="entry name" value="PPR_rpt"/>
</dbReference>
<dbReference type="CDD" id="cd00590">
    <property type="entry name" value="RRM_SF"/>
    <property type="match status" value="1"/>
</dbReference>